<dbReference type="Pfam" id="PF04773">
    <property type="entry name" value="FecR"/>
    <property type="match status" value="1"/>
</dbReference>
<evidence type="ECO:0000259" key="1">
    <source>
        <dbReference type="Pfam" id="PF04773"/>
    </source>
</evidence>
<feature type="domain" description="FecR protein" evidence="1">
    <location>
        <begin position="56"/>
        <end position="154"/>
    </location>
</feature>
<organism evidence="2 3">
    <name type="scientific">Candidatus Lambdaproteobacteria bacterium RIFOXYD2_FULL_50_16</name>
    <dbReference type="NCBI Taxonomy" id="1817772"/>
    <lineage>
        <taxon>Bacteria</taxon>
        <taxon>Pseudomonadati</taxon>
        <taxon>Pseudomonadota</taxon>
        <taxon>Candidatus Lambdaproteobacteria</taxon>
    </lineage>
</organism>
<protein>
    <recommendedName>
        <fullName evidence="1">FecR protein domain-containing protein</fullName>
    </recommendedName>
</protein>
<proteinExistence type="predicted"/>
<gene>
    <name evidence="2" type="ORF">A2527_12450</name>
</gene>
<evidence type="ECO:0000313" key="3">
    <source>
        <dbReference type="Proteomes" id="UP000178449"/>
    </source>
</evidence>
<dbReference type="PANTHER" id="PTHR38731">
    <property type="entry name" value="LIPL45-RELATED LIPOPROTEIN-RELATED"/>
    <property type="match status" value="1"/>
</dbReference>
<comment type="caution">
    <text evidence="2">The sequence shown here is derived from an EMBL/GenBank/DDBJ whole genome shotgun (WGS) entry which is preliminary data.</text>
</comment>
<dbReference type="AlphaFoldDB" id="A0A1F6GA94"/>
<dbReference type="Gene3D" id="2.60.120.1440">
    <property type="match status" value="1"/>
</dbReference>
<dbReference type="Proteomes" id="UP000178449">
    <property type="component" value="Unassembled WGS sequence"/>
</dbReference>
<accession>A0A1F6GA94</accession>
<dbReference type="InterPro" id="IPR006860">
    <property type="entry name" value="FecR"/>
</dbReference>
<sequence>MKIKWFVLIMALALPSLAFGLERVAVGHLIGKPVSLVRDGKIKDLRDKETDLIEGDRIETGPEGKLKLVFETGDVVYLGPDSTLEVSAPPKAKLSLNPLIQLKLTGKLRALVAKRSDTTFRVRTVRAVVGVKGTDFVVEDVVEQTKVSTLKGLVSLGSLKNQQEIDVPAGKSSTVDVMGAIMPLSEIAGDVLQGVEISGKKLSVEEAAGQKVTF</sequence>
<reference evidence="2 3" key="1">
    <citation type="journal article" date="2016" name="Nat. Commun.">
        <title>Thousands of microbial genomes shed light on interconnected biogeochemical processes in an aquifer system.</title>
        <authorList>
            <person name="Anantharaman K."/>
            <person name="Brown C.T."/>
            <person name="Hug L.A."/>
            <person name="Sharon I."/>
            <person name="Castelle C.J."/>
            <person name="Probst A.J."/>
            <person name="Thomas B.C."/>
            <person name="Singh A."/>
            <person name="Wilkins M.J."/>
            <person name="Karaoz U."/>
            <person name="Brodie E.L."/>
            <person name="Williams K.H."/>
            <person name="Hubbard S.S."/>
            <person name="Banfield J.F."/>
        </authorList>
    </citation>
    <scope>NUCLEOTIDE SEQUENCE [LARGE SCALE GENOMIC DNA]</scope>
</reference>
<evidence type="ECO:0000313" key="2">
    <source>
        <dbReference type="EMBL" id="OGG95037.1"/>
    </source>
</evidence>
<dbReference type="EMBL" id="MFNE01000028">
    <property type="protein sequence ID" value="OGG95037.1"/>
    <property type="molecule type" value="Genomic_DNA"/>
</dbReference>
<dbReference type="STRING" id="1817772.A2527_12450"/>
<name>A0A1F6GA94_9PROT</name>